<protein>
    <submittedName>
        <fullName evidence="4">Protein mono-ADP-ribosyltransferase PARP4-like</fullName>
    </submittedName>
</protein>
<evidence type="ECO:0000313" key="5">
    <source>
        <dbReference type="Xenbase" id="XB-GENE-29091591"/>
    </source>
</evidence>
<evidence type="ECO:0000313" key="4">
    <source>
        <dbReference type="RefSeq" id="XP_031753137.1"/>
    </source>
</evidence>
<dbReference type="Xenbase" id="XB-GENE-29091591">
    <property type="gene designation" value="parp4.5"/>
</dbReference>
<dbReference type="Pfam" id="PF26156">
    <property type="entry name" value="PARP4_MVP-ID"/>
    <property type="match status" value="1"/>
</dbReference>
<gene>
    <name evidence="5" type="primary">parp4.5</name>
    <name evidence="4" type="synonym">LOC116406515</name>
</gene>
<dbReference type="InterPro" id="IPR058904">
    <property type="entry name" value="PARP4_MVP-ID"/>
</dbReference>
<reference evidence="4" key="1">
    <citation type="submission" date="2025-08" db="UniProtKB">
        <authorList>
            <consortium name="RefSeq"/>
        </authorList>
    </citation>
    <scope>IDENTIFICATION</scope>
    <source>
        <strain evidence="4">Nigerian</strain>
        <tissue evidence="4">Liver and blood</tissue>
    </source>
</reference>
<evidence type="ECO:0000256" key="1">
    <source>
        <dbReference type="SAM" id="MobiDB-lite"/>
    </source>
</evidence>
<dbReference type="KEGG" id="xtr:116406515"/>
<feature type="domain" description="PARP4 MVP-ID C-terminal" evidence="2">
    <location>
        <begin position="63"/>
        <end position="201"/>
    </location>
</feature>
<dbReference type="Proteomes" id="UP000008143">
    <property type="component" value="Chromosome 2"/>
</dbReference>
<dbReference type="OMA" id="DESCCTS"/>
<dbReference type="GO" id="GO:0003950">
    <property type="term" value="F:NAD+ poly-ADP-ribosyltransferase activity"/>
    <property type="evidence" value="ECO:0007669"/>
    <property type="project" value="InterPro"/>
</dbReference>
<sequence>MIYKPVFSHRSCSNPDFCLKGEEGSDPVPPNSSTEKSDAPPPTQISSLSHKEKVRKCPSFSLLSALQCEEGYWQLNEALGSLINIDVNYLCNEFLVKNGIQSLGSKGKEEVPKLIATLLVLQVIRTNNLQGIKCKSLVSLDEPSGTSQFHQATERAMEWVRKRDSQYPGICNRLGLGKDWESATRKLLSIDPVDPSSDLYPAVSRDRSNS</sequence>
<name>A0A8J1J5I7_XENTR</name>
<keyword evidence="3" id="KW-1185">Reference proteome</keyword>
<evidence type="ECO:0000313" key="3">
    <source>
        <dbReference type="Proteomes" id="UP000008143"/>
    </source>
</evidence>
<feature type="region of interest" description="Disordered" evidence="1">
    <location>
        <begin position="21"/>
        <end position="51"/>
    </location>
</feature>
<dbReference type="AlphaFoldDB" id="A0A8J1J5I7"/>
<proteinExistence type="predicted"/>
<evidence type="ECO:0000259" key="2">
    <source>
        <dbReference type="Pfam" id="PF26156"/>
    </source>
</evidence>
<accession>A0A8J1J5I7</accession>
<dbReference type="CTD" id="116406515"/>
<dbReference type="InterPro" id="IPR031273">
    <property type="entry name" value="PARP4"/>
</dbReference>
<dbReference type="RefSeq" id="XP_031753137.1">
    <property type="nucleotide sequence ID" value="XM_031897277.1"/>
</dbReference>
<organism evidence="3 4">
    <name type="scientific">Xenopus tropicalis</name>
    <name type="common">Western clawed frog</name>
    <name type="synonym">Silurana tropicalis</name>
    <dbReference type="NCBI Taxonomy" id="8364"/>
    <lineage>
        <taxon>Eukaryota</taxon>
        <taxon>Metazoa</taxon>
        <taxon>Chordata</taxon>
        <taxon>Craniata</taxon>
        <taxon>Vertebrata</taxon>
        <taxon>Euteleostomi</taxon>
        <taxon>Amphibia</taxon>
        <taxon>Batrachia</taxon>
        <taxon>Anura</taxon>
        <taxon>Pipoidea</taxon>
        <taxon>Pipidae</taxon>
        <taxon>Xenopodinae</taxon>
        <taxon>Xenopus</taxon>
        <taxon>Silurana</taxon>
    </lineage>
</organism>
<dbReference type="PANTHER" id="PTHR46530">
    <property type="entry name" value="PROTEIN MONO-ADP-RIBOSYLTRANSFERASE PARP4"/>
    <property type="match status" value="1"/>
</dbReference>
<dbReference type="PANTHER" id="PTHR46530:SF1">
    <property type="entry name" value="PROTEIN MONO-ADP-RIBOSYLTRANSFERASE PARP4"/>
    <property type="match status" value="1"/>
</dbReference>
<dbReference type="AGR" id="Xenbase:XB-GENE-29091591"/>
<dbReference type="OrthoDB" id="5990634at2759"/>